<evidence type="ECO:0000256" key="9">
    <source>
        <dbReference type="SAM" id="MobiDB-lite"/>
    </source>
</evidence>
<dbReference type="GO" id="GO:0015914">
    <property type="term" value="P:phospholipid transport"/>
    <property type="evidence" value="ECO:0007669"/>
    <property type="project" value="TreeGrafter"/>
</dbReference>
<feature type="compositionally biased region" description="Basic and acidic residues" evidence="9">
    <location>
        <begin position="1055"/>
        <end position="1064"/>
    </location>
</feature>
<reference evidence="12 13" key="1">
    <citation type="journal article" date="2016" name="Sci. Rep.">
        <title>Peltaster fructicola genome reveals evolution from an invasive phytopathogen to an ectophytic parasite.</title>
        <authorList>
            <person name="Xu C."/>
            <person name="Chen H."/>
            <person name="Gleason M.L."/>
            <person name="Xu J.R."/>
            <person name="Liu H."/>
            <person name="Zhang R."/>
            <person name="Sun G."/>
        </authorList>
    </citation>
    <scope>NUCLEOTIDE SEQUENCE [LARGE SCALE GENOMIC DNA]</scope>
    <source>
        <strain evidence="12 13">LNHT1506</strain>
    </source>
</reference>
<feature type="compositionally biased region" description="Polar residues" evidence="9">
    <location>
        <begin position="538"/>
        <end position="550"/>
    </location>
</feature>
<feature type="region of interest" description="Disordered" evidence="9">
    <location>
        <begin position="593"/>
        <end position="719"/>
    </location>
</feature>
<evidence type="ECO:0000256" key="8">
    <source>
        <dbReference type="ARBA" id="ARBA00023136"/>
    </source>
</evidence>
<evidence type="ECO:0000313" key="13">
    <source>
        <dbReference type="Proteomes" id="UP000503462"/>
    </source>
</evidence>
<feature type="compositionally biased region" description="Acidic residues" evidence="9">
    <location>
        <begin position="855"/>
        <end position="864"/>
    </location>
</feature>
<keyword evidence="4" id="KW-0256">Endoplasmic reticulum</keyword>
<name>A0A6H0XX39_9PEZI</name>
<dbReference type="PANTHER" id="PTHR13466">
    <property type="entry name" value="TEX2 PROTEIN-RELATED"/>
    <property type="match status" value="1"/>
</dbReference>
<evidence type="ECO:0000313" key="12">
    <source>
        <dbReference type="EMBL" id="QIW99293.1"/>
    </source>
</evidence>
<feature type="compositionally biased region" description="Basic and acidic residues" evidence="9">
    <location>
        <begin position="702"/>
        <end position="711"/>
    </location>
</feature>
<feature type="compositionally biased region" description="Polar residues" evidence="9">
    <location>
        <begin position="508"/>
        <end position="522"/>
    </location>
</feature>
<keyword evidence="2" id="KW-0813">Transport</keyword>
<dbReference type="GO" id="GO:0005789">
    <property type="term" value="C:endoplasmic reticulum membrane"/>
    <property type="evidence" value="ECO:0007669"/>
    <property type="project" value="UniProtKB-SubCell"/>
</dbReference>
<keyword evidence="8 10" id="KW-0472">Membrane</keyword>
<dbReference type="GO" id="GO:0008289">
    <property type="term" value="F:lipid binding"/>
    <property type="evidence" value="ECO:0007669"/>
    <property type="project" value="UniProtKB-KW"/>
</dbReference>
<feature type="compositionally biased region" description="Polar residues" evidence="9">
    <location>
        <begin position="832"/>
        <end position="850"/>
    </location>
</feature>
<dbReference type="PROSITE" id="PS51847">
    <property type="entry name" value="SMP"/>
    <property type="match status" value="1"/>
</dbReference>
<feature type="compositionally biased region" description="Low complexity" evidence="9">
    <location>
        <begin position="800"/>
        <end position="813"/>
    </location>
</feature>
<dbReference type="GO" id="GO:1990456">
    <property type="term" value="P:mitochondrion-endoplasmic reticulum membrane tethering"/>
    <property type="evidence" value="ECO:0007669"/>
    <property type="project" value="TreeGrafter"/>
</dbReference>
<organism evidence="12 13">
    <name type="scientific">Peltaster fructicola</name>
    <dbReference type="NCBI Taxonomy" id="286661"/>
    <lineage>
        <taxon>Eukaryota</taxon>
        <taxon>Fungi</taxon>
        <taxon>Dikarya</taxon>
        <taxon>Ascomycota</taxon>
        <taxon>Pezizomycotina</taxon>
        <taxon>Dothideomycetes</taxon>
        <taxon>Dothideomycetes incertae sedis</taxon>
        <taxon>Peltaster</taxon>
    </lineage>
</organism>
<feature type="compositionally biased region" description="Basic residues" evidence="9">
    <location>
        <begin position="814"/>
        <end position="824"/>
    </location>
</feature>
<keyword evidence="6" id="KW-0445">Lipid transport</keyword>
<evidence type="ECO:0000256" key="1">
    <source>
        <dbReference type="ARBA" id="ARBA00004586"/>
    </source>
</evidence>
<feature type="transmembrane region" description="Helical" evidence="10">
    <location>
        <begin position="7"/>
        <end position="31"/>
    </location>
</feature>
<dbReference type="OrthoDB" id="26740at2759"/>
<evidence type="ECO:0000259" key="11">
    <source>
        <dbReference type="PROSITE" id="PS51847"/>
    </source>
</evidence>
<feature type="compositionally biased region" description="Basic and acidic residues" evidence="9">
    <location>
        <begin position="887"/>
        <end position="899"/>
    </location>
</feature>
<evidence type="ECO:0000256" key="4">
    <source>
        <dbReference type="ARBA" id="ARBA00022824"/>
    </source>
</evidence>
<keyword evidence="5 10" id="KW-1133">Transmembrane helix</keyword>
<feature type="region of interest" description="Disordered" evidence="9">
    <location>
        <begin position="750"/>
        <end position="1000"/>
    </location>
</feature>
<dbReference type="Pfam" id="PF15413">
    <property type="entry name" value="PH_11"/>
    <property type="match status" value="1"/>
</dbReference>
<dbReference type="PANTHER" id="PTHR13466:SF19">
    <property type="entry name" value="NUCLEUS-VACUOLE JUNCTION PROTEIN 2"/>
    <property type="match status" value="1"/>
</dbReference>
<gene>
    <name evidence="12" type="ORF">AMS68_004811</name>
</gene>
<dbReference type="EMBL" id="CP051141">
    <property type="protein sequence ID" value="QIW99293.1"/>
    <property type="molecule type" value="Genomic_DNA"/>
</dbReference>
<feature type="domain" description="SMP-LTD" evidence="11">
    <location>
        <begin position="278"/>
        <end position="469"/>
    </location>
</feature>
<feature type="compositionally biased region" description="Basic and acidic residues" evidence="9">
    <location>
        <begin position="922"/>
        <end position="933"/>
    </location>
</feature>
<dbReference type="AlphaFoldDB" id="A0A6H0XX39"/>
<proteinExistence type="predicted"/>
<evidence type="ECO:0000256" key="6">
    <source>
        <dbReference type="ARBA" id="ARBA00023055"/>
    </source>
</evidence>
<feature type="region of interest" description="Disordered" evidence="9">
    <location>
        <begin position="1039"/>
        <end position="1064"/>
    </location>
</feature>
<dbReference type="CDD" id="cd21675">
    <property type="entry name" value="SMP_TEX2"/>
    <property type="match status" value="1"/>
</dbReference>
<dbReference type="Proteomes" id="UP000503462">
    <property type="component" value="Chromosome 3"/>
</dbReference>
<keyword evidence="3 10" id="KW-0812">Transmembrane</keyword>
<evidence type="ECO:0000256" key="10">
    <source>
        <dbReference type="SAM" id="Phobius"/>
    </source>
</evidence>
<dbReference type="InterPro" id="IPR031468">
    <property type="entry name" value="SMP_LBD"/>
</dbReference>
<feature type="compositionally biased region" description="Basic and acidic residues" evidence="9">
    <location>
        <begin position="621"/>
        <end position="644"/>
    </location>
</feature>
<protein>
    <recommendedName>
        <fullName evidence="11">SMP-LTD domain-containing protein</fullName>
    </recommendedName>
</protein>
<accession>A0A6H0XX39</accession>
<dbReference type="GO" id="GO:0032865">
    <property type="term" value="C:ERMES complex"/>
    <property type="evidence" value="ECO:0007669"/>
    <property type="project" value="TreeGrafter"/>
</dbReference>
<comment type="subcellular location">
    <subcellularLocation>
        <location evidence="1">Endoplasmic reticulum membrane</location>
    </subcellularLocation>
</comment>
<feature type="compositionally biased region" description="Polar residues" evidence="9">
    <location>
        <begin position="757"/>
        <end position="772"/>
    </location>
</feature>
<evidence type="ECO:0000256" key="5">
    <source>
        <dbReference type="ARBA" id="ARBA00022989"/>
    </source>
</evidence>
<sequence>MSFRALLLAYIFGGLTFLPLLLVSILAVLWYSSPIVDEGSRDTSVTTDAQIKAKEAAELAAQNSKSPTDGAASATFAVLRRYDFQGATAAFKEASNLAAQVEATGESKGSESISVYQSMYRSVFDRNKNAANPLQEGETAQQNVNAKARARGKVFYIVLRHGHLMLYDSQVQLEVRHVISLAHYAVSLQDDLTTDSAEIMDADLFTKRTAIVLTPIPDKQLDGMSSSRKPFYLFCDVNIEKEDFYHALLTSLVDPPIPKAIDPEFAIKLQSALHSSSLSQETRALNALLGRVFLGTHQTPFLEAFVRSKIEKKMARIQKPGFIASIACHSLSLGDAAPIISNVRLKEFSITGETVLALDMKYSGGVNLTIAATAKLDLGQRFKTRMVSLLLAVVLQRIQGKMLVKIKPPPSNRVWFCFDSMPEMELKIEPVVSSRQITYAFVLRAIEARVREAFAEGMVKPNWDDVPFFATAAQKWRGGIWESEGQEVEQEKGLGEASAADNPLSAHNGKTMSSPDLATSASGAELNEAPSELLQRRPTASLTTLNSNADSDPGSARSAAEKAWNQTSPTARAPKSVRAPSFAAPKALVAVDDHSADAIRSGDPPPRRRWIGRSGGQMQTLKRDAAEVVRQVRDRDTLVRKDGTPDADDAEKDDASLNLPSDAELESPRRASEPGAEGVSAPKRTMTGFGSMATDAVPRLGGRRDHARQESQDSGVQRKTILASTAAATNAARQWTWNAVANRANRQQLWNRGGPQRQGSMASTESGLSQTPPKEVAQAEPIGRGQPLPPPGMPLPGPAPKGLWGSAAAGLGSMRRKPAPRLPARRPEHHVTTTPSQDDLSMKDSASSAGHSIDETDIEPDAEGEFGPWMANDDDVQETNIANGQGEEERPDSHADIVHAPEPATTLPQKKPAPPLPPRRRAVADDAKTKAIHDSVPQLVLRDDENVVQNVQHDQSPASATVASVSAHDETAPQDEVQSPTPPDLIDLDDGSGSEEATHEHVLSEADLAQLDDDIQAIPAPVDAQAEETGVLDIEEDNAAVPADDQGVEVPDVTLRSDRSDTKT</sequence>
<evidence type="ECO:0000256" key="3">
    <source>
        <dbReference type="ARBA" id="ARBA00022692"/>
    </source>
</evidence>
<keyword evidence="13" id="KW-1185">Reference proteome</keyword>
<keyword evidence="7" id="KW-0446">Lipid-binding</keyword>
<evidence type="ECO:0000256" key="7">
    <source>
        <dbReference type="ARBA" id="ARBA00023121"/>
    </source>
</evidence>
<feature type="region of interest" description="Disordered" evidence="9">
    <location>
        <begin position="485"/>
        <end position="579"/>
    </location>
</feature>
<feature type="compositionally biased region" description="Pro residues" evidence="9">
    <location>
        <begin position="787"/>
        <end position="799"/>
    </location>
</feature>
<evidence type="ECO:0000256" key="2">
    <source>
        <dbReference type="ARBA" id="ARBA00022448"/>
    </source>
</evidence>
<feature type="compositionally biased region" description="Low complexity" evidence="9">
    <location>
        <begin position="956"/>
        <end position="966"/>
    </location>
</feature>